<feature type="region of interest" description="Disordered" evidence="1">
    <location>
        <begin position="37"/>
        <end position="56"/>
    </location>
</feature>
<comment type="caution">
    <text evidence="3">The sequence shown here is derived from an EMBL/GenBank/DDBJ whole genome shotgun (WGS) entry which is preliminary data.</text>
</comment>
<feature type="transmembrane region" description="Helical" evidence="2">
    <location>
        <begin position="225"/>
        <end position="245"/>
    </location>
</feature>
<accession>A0A941EFA4</accession>
<keyword evidence="2" id="KW-0812">Transmembrane</keyword>
<feature type="transmembrane region" description="Helical" evidence="2">
    <location>
        <begin position="72"/>
        <end position="100"/>
    </location>
</feature>
<gene>
    <name evidence="3" type="ORF">KDK95_24530</name>
</gene>
<dbReference type="EMBL" id="JAGSOH010000088">
    <property type="protein sequence ID" value="MBR7829495.1"/>
    <property type="molecule type" value="Genomic_DNA"/>
</dbReference>
<reference evidence="3" key="1">
    <citation type="submission" date="2021-04" db="EMBL/GenBank/DDBJ databases">
        <title>Genome based classification of Actinospica acidithermotolerans sp. nov., an actinobacterium isolated from an Indonesian hot spring.</title>
        <authorList>
            <person name="Kusuma A.B."/>
            <person name="Putra K.E."/>
            <person name="Nafisah S."/>
            <person name="Loh J."/>
            <person name="Nouioui I."/>
            <person name="Goodfellow M."/>
        </authorList>
    </citation>
    <scope>NUCLEOTIDE SEQUENCE</scope>
    <source>
        <strain evidence="3">MGRD01-02</strain>
    </source>
</reference>
<feature type="transmembrane region" description="Helical" evidence="2">
    <location>
        <begin position="284"/>
        <end position="309"/>
    </location>
</feature>
<evidence type="ECO:0000313" key="3">
    <source>
        <dbReference type="EMBL" id="MBR7829495.1"/>
    </source>
</evidence>
<feature type="transmembrane region" description="Helical" evidence="2">
    <location>
        <begin position="257"/>
        <end position="278"/>
    </location>
</feature>
<evidence type="ECO:0000256" key="1">
    <source>
        <dbReference type="SAM" id="MobiDB-lite"/>
    </source>
</evidence>
<keyword evidence="2" id="KW-1133">Transmembrane helix</keyword>
<organism evidence="3 4">
    <name type="scientific">Actinospica acidithermotolerans</name>
    <dbReference type="NCBI Taxonomy" id="2828514"/>
    <lineage>
        <taxon>Bacteria</taxon>
        <taxon>Bacillati</taxon>
        <taxon>Actinomycetota</taxon>
        <taxon>Actinomycetes</taxon>
        <taxon>Catenulisporales</taxon>
        <taxon>Actinospicaceae</taxon>
        <taxon>Actinospica</taxon>
    </lineage>
</organism>
<keyword evidence="2" id="KW-0472">Membrane</keyword>
<protein>
    <submittedName>
        <fullName evidence="3">Uncharacterized protein</fullName>
    </submittedName>
</protein>
<dbReference type="AlphaFoldDB" id="A0A941EFA4"/>
<sequence length="326" mass="34372">MRRRGRGHGNIFGDSGPEESLPEFEFFLHAPSTRRTRSAYRVRSDPRPIYPGTGNHRYRTTRRAAARPSRPWVVGFRVAICAILLVFGLTGLGVGIAQAVGGYSDAARMAGAPSCTAADQAASDAACTLTEVYISPYGTLSGDGEDSIDLAPQGWSDPAGSDYYSELWVSYPGNARFDALIDVGGLDTPVRVEYWIGQIVTLTAGNPGITVTTDANPNNRGGKGVGGALMSFALVIVAVLLFVGIRAVRLRWLRPGIGLRLFVSESIVLGSGAFLAGVCAVNQPALVALVAAVAVPATSGLAGTVWLLVRSDQRARARRRTALGIG</sequence>
<evidence type="ECO:0000313" key="4">
    <source>
        <dbReference type="Proteomes" id="UP000676325"/>
    </source>
</evidence>
<dbReference type="Proteomes" id="UP000676325">
    <property type="component" value="Unassembled WGS sequence"/>
</dbReference>
<keyword evidence="4" id="KW-1185">Reference proteome</keyword>
<name>A0A941EFA4_9ACTN</name>
<proteinExistence type="predicted"/>
<evidence type="ECO:0000256" key="2">
    <source>
        <dbReference type="SAM" id="Phobius"/>
    </source>
</evidence>
<dbReference type="RefSeq" id="WP_212520629.1">
    <property type="nucleotide sequence ID" value="NZ_JAGSOH010000088.1"/>
</dbReference>